<evidence type="ECO:0000313" key="1">
    <source>
        <dbReference type="EMBL" id="MCW7515277.1"/>
    </source>
</evidence>
<dbReference type="AlphaFoldDB" id="A0AAW5VBK0"/>
<evidence type="ECO:0000313" key="2">
    <source>
        <dbReference type="Proteomes" id="UP001209694"/>
    </source>
</evidence>
<dbReference type="EMBL" id="JAMQQD010000002">
    <property type="protein sequence ID" value="MCW7515277.1"/>
    <property type="molecule type" value="Genomic_DNA"/>
</dbReference>
<name>A0AAW5VBK0_9LEPT</name>
<accession>A0AAW5VBK0</accession>
<gene>
    <name evidence="1" type="ORF">ND810_08925</name>
</gene>
<dbReference type="Proteomes" id="UP001209694">
    <property type="component" value="Unassembled WGS sequence"/>
</dbReference>
<sequence length="243" mass="29499">MKNNNDKKFIILFFLLFRSSYAEGNLVDIRDQFTEMESGLYFYVDENDSFLQPYQQNGYTVKKYIREKIFPVVKKFLAFNVSGDLDALSDFIGQNSINSFSVNCKLHKVNLANNEEYKKQFIDDMRTRKYTCNINSYFGLYRFFRVKEENIFFFKKKHYFLVWLYPNYIQGKNMQGQIWERSPSFDQLKDGSTFVMYYMKEPAELIARYYFQFDPKLKKYELLNVYPEYTENFIDVHNSLEWR</sequence>
<dbReference type="RefSeq" id="WP_265355352.1">
    <property type="nucleotide sequence ID" value="NZ_JAMQPS010000001.1"/>
</dbReference>
<organism evidence="1 2">
    <name type="scientific">Leptospira levettii</name>
    <dbReference type="NCBI Taxonomy" id="2023178"/>
    <lineage>
        <taxon>Bacteria</taxon>
        <taxon>Pseudomonadati</taxon>
        <taxon>Spirochaetota</taxon>
        <taxon>Spirochaetia</taxon>
        <taxon>Leptospirales</taxon>
        <taxon>Leptospiraceae</taxon>
        <taxon>Leptospira</taxon>
    </lineage>
</organism>
<proteinExistence type="predicted"/>
<evidence type="ECO:0008006" key="3">
    <source>
        <dbReference type="Google" id="ProtNLM"/>
    </source>
</evidence>
<comment type="caution">
    <text evidence="1">The sequence shown here is derived from an EMBL/GenBank/DDBJ whole genome shotgun (WGS) entry which is preliminary data.</text>
</comment>
<reference evidence="1" key="1">
    <citation type="submission" date="2022-06" db="EMBL/GenBank/DDBJ databases">
        <title>Leptospira isolates from biofilms formed at urban environments.</title>
        <authorList>
            <person name="Ribeiro P.S."/>
            <person name="Sousa T."/>
            <person name="Carvalho N."/>
            <person name="Aburjaile F."/>
            <person name="Neves F."/>
            <person name="Oliveira D."/>
            <person name="Blanco L."/>
            <person name="Lima J."/>
            <person name="Costa F."/>
            <person name="Brenig B."/>
            <person name="Soares S."/>
            <person name="Ramos R."/>
            <person name="Goes-Neto A."/>
            <person name="Matiuzzi M."/>
            <person name="Azevedo V."/>
            <person name="Ristow P."/>
        </authorList>
    </citation>
    <scope>NUCLEOTIDE SEQUENCE</scope>
    <source>
        <strain evidence="1">VSF7</strain>
    </source>
</reference>
<protein>
    <recommendedName>
        <fullName evidence="3">GLPGLI family protein</fullName>
    </recommendedName>
</protein>